<keyword evidence="9" id="KW-1185">Reference proteome</keyword>
<feature type="chain" id="PRO_5021208049" description="Ig-like domain-containing protein" evidence="6">
    <location>
        <begin position="20"/>
        <end position="141"/>
    </location>
</feature>
<feature type="signal peptide" evidence="6">
    <location>
        <begin position="1"/>
        <end position="19"/>
    </location>
</feature>
<dbReference type="Ensembl" id="ENSHHUT00000018119.1">
    <property type="protein sequence ID" value="ENSHHUP00000017480.1"/>
    <property type="gene ID" value="ENSHHUG00000010893.1"/>
</dbReference>
<dbReference type="PANTHER" id="PTHR19367">
    <property type="entry name" value="T-CELL RECEPTOR ALPHA CHAIN V REGION"/>
    <property type="match status" value="1"/>
</dbReference>
<evidence type="ECO:0000256" key="5">
    <source>
        <dbReference type="ARBA" id="ARBA00043266"/>
    </source>
</evidence>
<dbReference type="PANTHER" id="PTHR19367:SF18">
    <property type="entry name" value="T CELL RECEPTOR ALPHA VARIABLE 16"/>
    <property type="match status" value="1"/>
</dbReference>
<dbReference type="STRING" id="62062.ENSHHUP00000017480"/>
<reference evidence="8" key="2">
    <citation type="submission" date="2025-08" db="UniProtKB">
        <authorList>
            <consortium name="Ensembl"/>
        </authorList>
    </citation>
    <scope>IDENTIFICATION</scope>
</reference>
<dbReference type="InterPro" id="IPR051287">
    <property type="entry name" value="TCR_variable_region"/>
</dbReference>
<keyword evidence="3" id="KW-0675">Receptor</keyword>
<sequence length="141" mass="16182">MMLFCSILLISALVGMVSGDSVTPDKEEYTPTEGTSETLKCTYETSSDNILLYWYRHYSNQAPQFILYKGARSWSSGEHIPNKRYKSTTSWTSTELVITSLTLADTALYYCALRVDTQWYNVNKMLYNKPADQNALMKWKS</sequence>
<evidence type="ECO:0000256" key="4">
    <source>
        <dbReference type="ARBA" id="ARBA00023319"/>
    </source>
</evidence>
<dbReference type="InterPro" id="IPR036179">
    <property type="entry name" value="Ig-like_dom_sf"/>
</dbReference>
<keyword evidence="5" id="KW-1279">T cell receptor</keyword>
<evidence type="ECO:0000256" key="1">
    <source>
        <dbReference type="ARBA" id="ARBA00022729"/>
    </source>
</evidence>
<keyword evidence="5" id="KW-0391">Immunity</keyword>
<evidence type="ECO:0000259" key="7">
    <source>
        <dbReference type="PROSITE" id="PS50835"/>
    </source>
</evidence>
<dbReference type="InterPro" id="IPR013783">
    <property type="entry name" value="Ig-like_fold"/>
</dbReference>
<feature type="domain" description="Ig-like" evidence="7">
    <location>
        <begin position="24"/>
        <end position="111"/>
    </location>
</feature>
<dbReference type="PROSITE" id="PS50835">
    <property type="entry name" value="IG_LIKE"/>
    <property type="match status" value="1"/>
</dbReference>
<dbReference type="Proteomes" id="UP000314982">
    <property type="component" value="Unassembled WGS sequence"/>
</dbReference>
<dbReference type="AlphaFoldDB" id="A0A4W5L264"/>
<reference evidence="8" key="3">
    <citation type="submission" date="2025-09" db="UniProtKB">
        <authorList>
            <consortium name="Ensembl"/>
        </authorList>
    </citation>
    <scope>IDENTIFICATION</scope>
</reference>
<dbReference type="InterPro" id="IPR007110">
    <property type="entry name" value="Ig-like_dom"/>
</dbReference>
<dbReference type="GO" id="GO:0042101">
    <property type="term" value="C:T cell receptor complex"/>
    <property type="evidence" value="ECO:0007669"/>
    <property type="project" value="UniProtKB-KW"/>
</dbReference>
<keyword evidence="4" id="KW-0393">Immunoglobulin domain</keyword>
<dbReference type="GO" id="GO:0002250">
    <property type="term" value="P:adaptive immune response"/>
    <property type="evidence" value="ECO:0007669"/>
    <property type="project" value="UniProtKB-KW"/>
</dbReference>
<reference evidence="9" key="1">
    <citation type="submission" date="2018-06" db="EMBL/GenBank/DDBJ databases">
        <title>Genome assembly of Danube salmon.</title>
        <authorList>
            <person name="Macqueen D.J."/>
            <person name="Gundappa M.K."/>
        </authorList>
    </citation>
    <scope>NUCLEOTIDE SEQUENCE [LARGE SCALE GENOMIC DNA]</scope>
</reference>
<dbReference type="SMART" id="SM00406">
    <property type="entry name" value="IGv"/>
    <property type="match status" value="1"/>
</dbReference>
<dbReference type="InterPro" id="IPR013106">
    <property type="entry name" value="Ig_V-set"/>
</dbReference>
<evidence type="ECO:0000313" key="8">
    <source>
        <dbReference type="Ensembl" id="ENSHHUP00000017480.1"/>
    </source>
</evidence>
<protein>
    <recommendedName>
        <fullName evidence="7">Ig-like domain-containing protein</fullName>
    </recommendedName>
</protein>
<evidence type="ECO:0000256" key="6">
    <source>
        <dbReference type="SAM" id="SignalP"/>
    </source>
</evidence>
<dbReference type="Pfam" id="PF07686">
    <property type="entry name" value="V-set"/>
    <property type="match status" value="1"/>
</dbReference>
<dbReference type="SUPFAM" id="SSF48726">
    <property type="entry name" value="Immunoglobulin"/>
    <property type="match status" value="1"/>
</dbReference>
<proteinExistence type="predicted"/>
<organism evidence="8 9">
    <name type="scientific">Hucho hucho</name>
    <name type="common">huchen</name>
    <dbReference type="NCBI Taxonomy" id="62062"/>
    <lineage>
        <taxon>Eukaryota</taxon>
        <taxon>Metazoa</taxon>
        <taxon>Chordata</taxon>
        <taxon>Craniata</taxon>
        <taxon>Vertebrata</taxon>
        <taxon>Euteleostomi</taxon>
        <taxon>Actinopterygii</taxon>
        <taxon>Neopterygii</taxon>
        <taxon>Teleostei</taxon>
        <taxon>Protacanthopterygii</taxon>
        <taxon>Salmoniformes</taxon>
        <taxon>Salmonidae</taxon>
        <taxon>Salmoninae</taxon>
        <taxon>Hucho</taxon>
    </lineage>
</organism>
<evidence type="ECO:0000256" key="3">
    <source>
        <dbReference type="ARBA" id="ARBA00023170"/>
    </source>
</evidence>
<name>A0A4W5L264_9TELE</name>
<dbReference type="Gene3D" id="2.60.40.10">
    <property type="entry name" value="Immunoglobulins"/>
    <property type="match status" value="1"/>
</dbReference>
<dbReference type="GeneTree" id="ENSGT00830000128446"/>
<evidence type="ECO:0000256" key="2">
    <source>
        <dbReference type="ARBA" id="ARBA00023130"/>
    </source>
</evidence>
<keyword evidence="2" id="KW-1064">Adaptive immunity</keyword>
<keyword evidence="1 6" id="KW-0732">Signal</keyword>
<accession>A0A4W5L264</accession>
<evidence type="ECO:0000313" key="9">
    <source>
        <dbReference type="Proteomes" id="UP000314982"/>
    </source>
</evidence>